<sequence length="57" mass="5950">MSEGIVPHEDTPTPTGAGAQVLQKVGVISAKAAISSIPGRRWCSTWGKPRSNSRTCA</sequence>
<reference evidence="2" key="1">
    <citation type="submission" date="2016-10" db="EMBL/GenBank/DDBJ databases">
        <authorList>
            <person name="Varghese N."/>
            <person name="Submissions S."/>
        </authorList>
    </citation>
    <scope>NUCLEOTIDE SEQUENCE [LARGE SCALE GENOMIC DNA]</scope>
    <source>
        <strain evidence="2">BL36</strain>
    </source>
</reference>
<dbReference type="AlphaFoldDB" id="A0A1I4UDB9"/>
<proteinExistence type="predicted"/>
<dbReference type="STRING" id="582667.SAMN05192568_106810"/>
<evidence type="ECO:0000313" key="2">
    <source>
        <dbReference type="Proteomes" id="UP000199048"/>
    </source>
</evidence>
<name>A0A1I4UDB9_9HYPH</name>
<evidence type="ECO:0000313" key="1">
    <source>
        <dbReference type="EMBL" id="SFM86987.1"/>
    </source>
</evidence>
<dbReference type="Proteomes" id="UP000199048">
    <property type="component" value="Unassembled WGS sequence"/>
</dbReference>
<keyword evidence="2" id="KW-1185">Reference proteome</keyword>
<protein>
    <submittedName>
        <fullName evidence="1">Uncharacterized protein</fullName>
    </submittedName>
</protein>
<gene>
    <name evidence="1" type="ORF">SAMN05192568_106810</name>
</gene>
<organism evidence="1 2">
    <name type="scientific">Methylobacterium pseudosasicola</name>
    <dbReference type="NCBI Taxonomy" id="582667"/>
    <lineage>
        <taxon>Bacteria</taxon>
        <taxon>Pseudomonadati</taxon>
        <taxon>Pseudomonadota</taxon>
        <taxon>Alphaproteobacteria</taxon>
        <taxon>Hyphomicrobiales</taxon>
        <taxon>Methylobacteriaceae</taxon>
        <taxon>Methylobacterium</taxon>
    </lineage>
</organism>
<dbReference type="EMBL" id="FOTK01000068">
    <property type="protein sequence ID" value="SFM86987.1"/>
    <property type="molecule type" value="Genomic_DNA"/>
</dbReference>
<accession>A0A1I4UDB9</accession>